<dbReference type="InterPro" id="IPR007922">
    <property type="entry name" value="DciA-like"/>
</dbReference>
<protein>
    <recommendedName>
        <fullName evidence="3">DUF721 domain-containing protein</fullName>
    </recommendedName>
</protein>
<accession>A0A1H9QUW2</accession>
<sequence length="163" mass="18443">MSIKVKRSQAQPISRLMGKSGDIGKLMRLSALIDQAQRHLQAHLPEAMREHIYVGGFRDGRLTLISGQAQWLTWLRYEQNRLLELIHQLPGFEGVTGFTFKVRPVRTIQPPLRNTRSLSSSAGKTLNQCAEDTDHPALKRALERLASHAAQDHESGNENNHKY</sequence>
<dbReference type="AlphaFoldDB" id="A0A1H9QUW2"/>
<dbReference type="STRING" id="416874.SAMN04487958_102100"/>
<dbReference type="EMBL" id="FOGS01000002">
    <property type="protein sequence ID" value="SER64230.1"/>
    <property type="molecule type" value="Genomic_DNA"/>
</dbReference>
<keyword evidence="2" id="KW-1185">Reference proteome</keyword>
<proteinExistence type="predicted"/>
<dbReference type="RefSeq" id="WP_092825271.1">
    <property type="nucleotide sequence ID" value="NZ_FOGS01000002.1"/>
</dbReference>
<organism evidence="1 2">
    <name type="scientific">Vreelandella subterranea</name>
    <dbReference type="NCBI Taxonomy" id="416874"/>
    <lineage>
        <taxon>Bacteria</taxon>
        <taxon>Pseudomonadati</taxon>
        <taxon>Pseudomonadota</taxon>
        <taxon>Gammaproteobacteria</taxon>
        <taxon>Oceanospirillales</taxon>
        <taxon>Halomonadaceae</taxon>
        <taxon>Vreelandella</taxon>
    </lineage>
</organism>
<name>A0A1H9QUW2_9GAMM</name>
<reference evidence="2" key="1">
    <citation type="submission" date="2016-10" db="EMBL/GenBank/DDBJ databases">
        <authorList>
            <person name="Varghese N."/>
            <person name="Submissions S."/>
        </authorList>
    </citation>
    <scope>NUCLEOTIDE SEQUENCE [LARGE SCALE GENOMIC DNA]</scope>
    <source>
        <strain evidence="2">CGMCC 1.6495</strain>
    </source>
</reference>
<evidence type="ECO:0008006" key="3">
    <source>
        <dbReference type="Google" id="ProtNLM"/>
    </source>
</evidence>
<evidence type="ECO:0000313" key="2">
    <source>
        <dbReference type="Proteomes" id="UP000198505"/>
    </source>
</evidence>
<dbReference type="Pfam" id="PF05258">
    <property type="entry name" value="DciA"/>
    <property type="match status" value="1"/>
</dbReference>
<dbReference type="Proteomes" id="UP000198505">
    <property type="component" value="Unassembled WGS sequence"/>
</dbReference>
<gene>
    <name evidence="1" type="ORF">SAMN04487958_102100</name>
</gene>
<evidence type="ECO:0000313" key="1">
    <source>
        <dbReference type="EMBL" id="SER64230.1"/>
    </source>
</evidence>